<evidence type="ECO:0000313" key="2">
    <source>
        <dbReference type="EMBL" id="UPV98896.1"/>
    </source>
</evidence>
<sequence>MAVSFDLFGTLVDADLPDDPASAIAAELSARDVAVPDDWAAAYREDHVEAPEGAVVPLMAHVGAALASRGVETPGNAARRAVVAAFDPAVETREGAVEAVAAAAERGPVAVLSNCAVPQLARKALIRSALDRETFDAVVTGVACGWAKPDPRAFETCADRLGVPVADLTHVGDDPATDAGIEDCGGEAVLLGDVSLADFPAWVAGRA</sequence>
<dbReference type="PANTHER" id="PTHR43316">
    <property type="entry name" value="HYDROLASE, HALOACID DELAHOGENASE-RELATED"/>
    <property type="match status" value="1"/>
</dbReference>
<dbReference type="GO" id="GO:0016787">
    <property type="term" value="F:hydrolase activity"/>
    <property type="evidence" value="ECO:0007669"/>
    <property type="project" value="UniProtKB-KW"/>
</dbReference>
<dbReference type="EMBL" id="CP096658">
    <property type="protein sequence ID" value="UPV98896.1"/>
    <property type="molecule type" value="Genomic_DNA"/>
</dbReference>
<dbReference type="InterPro" id="IPR023214">
    <property type="entry name" value="HAD_sf"/>
</dbReference>
<name>A0A8U0ICX3_9EURY</name>
<reference evidence="2" key="1">
    <citation type="submission" date="2022-04" db="EMBL/GenBank/DDBJ databases">
        <title>Diverse halophilic archaea isolated from saline environments.</title>
        <authorList>
            <person name="Cui H.-L."/>
        </authorList>
    </citation>
    <scope>NUCLEOTIDE SEQUENCE</scope>
    <source>
        <strain evidence="2">XZYJT40</strain>
    </source>
</reference>
<proteinExistence type="predicted"/>
<dbReference type="RefSeq" id="WP_248653400.1">
    <property type="nucleotide sequence ID" value="NZ_CP096658.1"/>
</dbReference>
<dbReference type="GeneID" id="72190222"/>
<keyword evidence="1 2" id="KW-0378">Hydrolase</keyword>
<dbReference type="Gene3D" id="3.40.50.1000">
    <property type="entry name" value="HAD superfamily/HAD-like"/>
    <property type="match status" value="1"/>
</dbReference>
<gene>
    <name evidence="2" type="ORF">M0R88_10165</name>
</gene>
<protein>
    <submittedName>
        <fullName evidence="2">HAD family hydrolase</fullName>
    </submittedName>
</protein>
<dbReference type="AlphaFoldDB" id="A0A8U0ICX3"/>
<dbReference type="PANTHER" id="PTHR43316:SF3">
    <property type="entry name" value="HALOACID DEHALOGENASE, TYPE II (AFU_ORTHOLOGUE AFUA_2G07750)-RELATED"/>
    <property type="match status" value="1"/>
</dbReference>
<organism evidence="2 3">
    <name type="scientific">Halorussus gelatinilyticus</name>
    <dbReference type="NCBI Taxonomy" id="2937524"/>
    <lineage>
        <taxon>Archaea</taxon>
        <taxon>Methanobacteriati</taxon>
        <taxon>Methanobacteriota</taxon>
        <taxon>Stenosarchaea group</taxon>
        <taxon>Halobacteria</taxon>
        <taxon>Halobacteriales</taxon>
        <taxon>Haladaptataceae</taxon>
        <taxon>Halorussus</taxon>
    </lineage>
</organism>
<evidence type="ECO:0000313" key="3">
    <source>
        <dbReference type="Proteomes" id="UP000830434"/>
    </source>
</evidence>
<dbReference type="KEGG" id="haxz:M0R88_10165"/>
<dbReference type="Pfam" id="PF00702">
    <property type="entry name" value="Hydrolase"/>
    <property type="match status" value="1"/>
</dbReference>
<dbReference type="InterPro" id="IPR036412">
    <property type="entry name" value="HAD-like_sf"/>
</dbReference>
<dbReference type="InterPro" id="IPR051540">
    <property type="entry name" value="S-2-haloacid_dehalogenase"/>
</dbReference>
<evidence type="ECO:0000256" key="1">
    <source>
        <dbReference type="ARBA" id="ARBA00022801"/>
    </source>
</evidence>
<dbReference type="SUPFAM" id="SSF56784">
    <property type="entry name" value="HAD-like"/>
    <property type="match status" value="1"/>
</dbReference>
<dbReference type="Proteomes" id="UP000830434">
    <property type="component" value="Chromosome"/>
</dbReference>
<keyword evidence="3" id="KW-1185">Reference proteome</keyword>
<accession>A0A8U0ICX3</accession>